<sequence length="79" mass="8465">MISYDAREIWNPAALPPASSYGGIMIALANRLNRYETDADREEFIKGAVGLTPAKGKTKAIVTGVAIGLLLSKKLFKNG</sequence>
<reference evidence="1" key="1">
    <citation type="submission" date="2020-04" db="EMBL/GenBank/DDBJ databases">
        <authorList>
            <person name="Chiriac C."/>
            <person name="Salcher M."/>
            <person name="Ghai R."/>
            <person name="Kavagutti S V."/>
        </authorList>
    </citation>
    <scope>NUCLEOTIDE SEQUENCE</scope>
</reference>
<accession>A0A6J5KJ57</accession>
<gene>
    <name evidence="1" type="ORF">UFOVP27_94</name>
</gene>
<protein>
    <submittedName>
        <fullName evidence="1">Uncharacterized protein</fullName>
    </submittedName>
</protein>
<dbReference type="EMBL" id="LR796157">
    <property type="protein sequence ID" value="CAB4122188.1"/>
    <property type="molecule type" value="Genomic_DNA"/>
</dbReference>
<organism evidence="1">
    <name type="scientific">uncultured Caudovirales phage</name>
    <dbReference type="NCBI Taxonomy" id="2100421"/>
    <lineage>
        <taxon>Viruses</taxon>
        <taxon>Duplodnaviria</taxon>
        <taxon>Heunggongvirae</taxon>
        <taxon>Uroviricota</taxon>
        <taxon>Caudoviricetes</taxon>
        <taxon>Peduoviridae</taxon>
        <taxon>Maltschvirus</taxon>
        <taxon>Maltschvirus maltsch</taxon>
    </lineage>
</organism>
<proteinExistence type="predicted"/>
<name>A0A6J5KJ57_9CAUD</name>
<evidence type="ECO:0000313" key="1">
    <source>
        <dbReference type="EMBL" id="CAB4122188.1"/>
    </source>
</evidence>